<reference evidence="7 8" key="1">
    <citation type="submission" date="2016-12" db="EMBL/GenBank/DDBJ databases">
        <title>The genomes of Aspergillus section Nigri reveals drivers in fungal speciation.</title>
        <authorList>
            <consortium name="DOE Joint Genome Institute"/>
            <person name="Vesth T.C."/>
            <person name="Nybo J."/>
            <person name="Theobald S."/>
            <person name="Brandl J."/>
            <person name="Frisvad J.C."/>
            <person name="Nielsen K.F."/>
            <person name="Lyhne E.K."/>
            <person name="Kogle M.E."/>
            <person name="Kuo A."/>
            <person name="Riley R."/>
            <person name="Clum A."/>
            <person name="Nolan M."/>
            <person name="Lipzen A."/>
            <person name="Salamov A."/>
            <person name="Henrissat B."/>
            <person name="Wiebenga A."/>
            <person name="De Vries R.P."/>
            <person name="Grigoriev I.V."/>
            <person name="Mortensen U.H."/>
            <person name="Andersen M.R."/>
            <person name="Baker S.E."/>
        </authorList>
    </citation>
    <scope>NUCLEOTIDE SEQUENCE [LARGE SCALE GENOMIC DNA]</scope>
    <source>
        <strain evidence="7 8">IBT 23096</strain>
    </source>
</reference>
<feature type="transmembrane region" description="Helical" evidence="5">
    <location>
        <begin position="376"/>
        <end position="397"/>
    </location>
</feature>
<dbReference type="InterPro" id="IPR020846">
    <property type="entry name" value="MFS_dom"/>
</dbReference>
<feature type="transmembrane region" description="Helical" evidence="5">
    <location>
        <begin position="311"/>
        <end position="330"/>
    </location>
</feature>
<dbReference type="RefSeq" id="XP_024702946.1">
    <property type="nucleotide sequence ID" value="XM_024850890.1"/>
</dbReference>
<evidence type="ECO:0000313" key="7">
    <source>
        <dbReference type="EMBL" id="PLB47644.1"/>
    </source>
</evidence>
<dbReference type="FunFam" id="1.20.1250.20:FF:000011">
    <property type="entry name" value="MFS multidrug transporter, putative"/>
    <property type="match status" value="1"/>
</dbReference>
<evidence type="ECO:0000256" key="2">
    <source>
        <dbReference type="ARBA" id="ARBA00022692"/>
    </source>
</evidence>
<comment type="caution">
    <text evidence="7">The sequence shown here is derived from an EMBL/GenBank/DDBJ whole genome shotgun (WGS) entry which is preliminary data.</text>
</comment>
<feature type="transmembrane region" description="Helical" evidence="5">
    <location>
        <begin position="445"/>
        <end position="467"/>
    </location>
</feature>
<evidence type="ECO:0000313" key="8">
    <source>
        <dbReference type="Proteomes" id="UP000234275"/>
    </source>
</evidence>
<feature type="transmembrane region" description="Helical" evidence="5">
    <location>
        <begin position="351"/>
        <end position="370"/>
    </location>
</feature>
<dbReference type="InterPro" id="IPR011701">
    <property type="entry name" value="MFS"/>
</dbReference>
<gene>
    <name evidence="7" type="ORF">P170DRAFT_447575</name>
</gene>
<dbReference type="OrthoDB" id="9986881at2759"/>
<keyword evidence="4 5" id="KW-0472">Membrane</keyword>
<dbReference type="Gene3D" id="1.20.1250.20">
    <property type="entry name" value="MFS general substrate transporter like domains"/>
    <property type="match status" value="1"/>
</dbReference>
<dbReference type="CDD" id="cd17323">
    <property type="entry name" value="MFS_Tpo1_MDR_like"/>
    <property type="match status" value="1"/>
</dbReference>
<evidence type="ECO:0000256" key="3">
    <source>
        <dbReference type="ARBA" id="ARBA00022989"/>
    </source>
</evidence>
<dbReference type="SUPFAM" id="SSF103473">
    <property type="entry name" value="MFS general substrate transporter"/>
    <property type="match status" value="1"/>
</dbReference>
<dbReference type="GeneID" id="36558589"/>
<evidence type="ECO:0000259" key="6">
    <source>
        <dbReference type="PROSITE" id="PS50850"/>
    </source>
</evidence>
<protein>
    <submittedName>
        <fullName evidence="7">Synaptic vesicle transporter</fullName>
    </submittedName>
</protein>
<keyword evidence="3 5" id="KW-1133">Transmembrane helix</keyword>
<feature type="transmembrane region" description="Helical" evidence="5">
    <location>
        <begin position="39"/>
        <end position="60"/>
    </location>
</feature>
<feature type="transmembrane region" description="Helical" evidence="5">
    <location>
        <begin position="106"/>
        <end position="124"/>
    </location>
</feature>
<dbReference type="PROSITE" id="PS50850">
    <property type="entry name" value="MFS"/>
    <property type="match status" value="1"/>
</dbReference>
<name>A0A2I2G435_9EURO</name>
<evidence type="ECO:0000256" key="4">
    <source>
        <dbReference type="ARBA" id="ARBA00023136"/>
    </source>
</evidence>
<dbReference type="PANTHER" id="PTHR23502:SF138">
    <property type="entry name" value="MAJOR FACILITATOR SUPERFAMILY (MFS) PROFILE DOMAIN-CONTAINING PROTEIN-RELATED"/>
    <property type="match status" value="1"/>
</dbReference>
<sequence length="481" mass="52669">MGAGKPMPPVVPDLVAYVVELEGSNDPMHPHNWAMRARVLYTALLTFCALTTSYTSAVFATTTQSVMKEFDFGHEVASLGTSLFVLGFAAGPIIWAPASELTGRRWPLTIGTLGFSIFTIADATCKDTQTLMLGRFFAGLFAASPITLVPACLSDLFNATHRGAAIALYTLAMFTGPYTAPFIGGYTVTSYLGWRWALYTPAIVGFFNTLMLVCFARESYAPMVLVEKARLLRRQTGNWAIHATHERLEITIHDLITKTIARPFHLLFTEPLAFLVTIYMSFIYGLAYGLLQAYPIVFQQIHGMQGGNSGLPFIGLIIGQMIATGVIMLLQRSYVAKLKANNYVPVPEWRLPPCIAGGIAFSAGLFWFGWTGYTSSIHWMAPTAASVFIGFGIISIFMQCFNYLLDCYLQFAAAAFAANTIMRSLVGAAFPLFSTQLFNSLGVQWAGTLLGCIAALLVPIPFAFLYWGPTLRQRSRMAPAN</sequence>
<keyword evidence="8" id="KW-1185">Reference proteome</keyword>
<comment type="subcellular location">
    <subcellularLocation>
        <location evidence="1">Membrane</location>
        <topology evidence="1">Multi-pass membrane protein</topology>
    </subcellularLocation>
</comment>
<feature type="transmembrane region" description="Helical" evidence="5">
    <location>
        <begin position="409"/>
        <end position="433"/>
    </location>
</feature>
<dbReference type="GO" id="GO:0022857">
    <property type="term" value="F:transmembrane transporter activity"/>
    <property type="evidence" value="ECO:0007669"/>
    <property type="project" value="InterPro"/>
</dbReference>
<dbReference type="AlphaFoldDB" id="A0A2I2G435"/>
<dbReference type="Pfam" id="PF07690">
    <property type="entry name" value="MFS_1"/>
    <property type="match status" value="1"/>
</dbReference>
<feature type="transmembrane region" description="Helical" evidence="5">
    <location>
        <begin position="72"/>
        <end position="94"/>
    </location>
</feature>
<accession>A0A2I2G435</accession>
<proteinExistence type="predicted"/>
<dbReference type="GO" id="GO:0005886">
    <property type="term" value="C:plasma membrane"/>
    <property type="evidence" value="ECO:0007669"/>
    <property type="project" value="TreeGrafter"/>
</dbReference>
<evidence type="ECO:0000256" key="1">
    <source>
        <dbReference type="ARBA" id="ARBA00004141"/>
    </source>
</evidence>
<dbReference type="STRING" id="1392250.A0A2I2G435"/>
<evidence type="ECO:0000256" key="5">
    <source>
        <dbReference type="SAM" id="Phobius"/>
    </source>
</evidence>
<dbReference type="InterPro" id="IPR036259">
    <property type="entry name" value="MFS_trans_sf"/>
</dbReference>
<feature type="transmembrane region" description="Helical" evidence="5">
    <location>
        <begin position="136"/>
        <end position="157"/>
    </location>
</feature>
<dbReference type="EMBL" id="MSFO01000005">
    <property type="protein sequence ID" value="PLB47644.1"/>
    <property type="molecule type" value="Genomic_DNA"/>
</dbReference>
<dbReference type="Proteomes" id="UP000234275">
    <property type="component" value="Unassembled WGS sequence"/>
</dbReference>
<dbReference type="VEuPathDB" id="FungiDB:P170DRAFT_447575"/>
<feature type="transmembrane region" description="Helical" evidence="5">
    <location>
        <begin position="196"/>
        <end position="216"/>
    </location>
</feature>
<dbReference type="PANTHER" id="PTHR23502">
    <property type="entry name" value="MAJOR FACILITATOR SUPERFAMILY"/>
    <property type="match status" value="1"/>
</dbReference>
<feature type="transmembrane region" description="Helical" evidence="5">
    <location>
        <begin position="164"/>
        <end position="184"/>
    </location>
</feature>
<organism evidence="7 8">
    <name type="scientific">Aspergillus steynii IBT 23096</name>
    <dbReference type="NCBI Taxonomy" id="1392250"/>
    <lineage>
        <taxon>Eukaryota</taxon>
        <taxon>Fungi</taxon>
        <taxon>Dikarya</taxon>
        <taxon>Ascomycota</taxon>
        <taxon>Pezizomycotina</taxon>
        <taxon>Eurotiomycetes</taxon>
        <taxon>Eurotiomycetidae</taxon>
        <taxon>Eurotiales</taxon>
        <taxon>Aspergillaceae</taxon>
        <taxon>Aspergillus</taxon>
        <taxon>Aspergillus subgen. Circumdati</taxon>
    </lineage>
</organism>
<keyword evidence="2 5" id="KW-0812">Transmembrane</keyword>
<feature type="transmembrane region" description="Helical" evidence="5">
    <location>
        <begin position="272"/>
        <end position="291"/>
    </location>
</feature>
<feature type="domain" description="Major facilitator superfamily (MFS) profile" evidence="6">
    <location>
        <begin position="41"/>
        <end position="471"/>
    </location>
</feature>